<dbReference type="InterPro" id="IPR047690">
    <property type="entry name" value="IPExxxVDY_fam"/>
</dbReference>
<dbReference type="Proteomes" id="UP000462014">
    <property type="component" value="Unassembled WGS sequence"/>
</dbReference>
<dbReference type="NCBIfam" id="NF033205">
    <property type="entry name" value="IPExxxVDY"/>
    <property type="match status" value="1"/>
</dbReference>
<organism evidence="1 2">
    <name type="scientific">Mucilaginibacter arboris</name>
    <dbReference type="NCBI Taxonomy" id="2682090"/>
    <lineage>
        <taxon>Bacteria</taxon>
        <taxon>Pseudomonadati</taxon>
        <taxon>Bacteroidota</taxon>
        <taxon>Sphingobacteriia</taxon>
        <taxon>Sphingobacteriales</taxon>
        <taxon>Sphingobacteriaceae</taxon>
        <taxon>Mucilaginibacter</taxon>
    </lineage>
</organism>
<evidence type="ECO:0000313" key="1">
    <source>
        <dbReference type="EMBL" id="MVN21245.1"/>
    </source>
</evidence>
<comment type="caution">
    <text evidence="1">The sequence shown here is derived from an EMBL/GenBank/DDBJ whole genome shotgun (WGS) entry which is preliminary data.</text>
</comment>
<accession>A0A7K1SV97</accession>
<dbReference type="RefSeq" id="WP_157565428.1">
    <property type="nucleotide sequence ID" value="NZ_WPIK01000005.1"/>
</dbReference>
<proteinExistence type="predicted"/>
<gene>
    <name evidence="1" type="ORF">GO621_06820</name>
</gene>
<keyword evidence="2" id="KW-1185">Reference proteome</keyword>
<name>A0A7K1SV97_9SPHI</name>
<reference evidence="1 2" key="1">
    <citation type="submission" date="2019-12" db="EMBL/GenBank/DDBJ databases">
        <title>Mucilaginibacter sp. HMF7410 genome sequencing and assembly.</title>
        <authorList>
            <person name="Kang H."/>
            <person name="Cha I."/>
            <person name="Kim H."/>
            <person name="Joh K."/>
        </authorList>
    </citation>
    <scope>NUCLEOTIDE SEQUENCE [LARGE SCALE GENOMIC DNA]</scope>
    <source>
        <strain evidence="1 2">HMF7410</strain>
    </source>
</reference>
<dbReference type="EMBL" id="WPIK01000005">
    <property type="protein sequence ID" value="MVN21245.1"/>
    <property type="molecule type" value="Genomic_DNA"/>
</dbReference>
<dbReference type="AlphaFoldDB" id="A0A7K1SV97"/>
<protein>
    <submittedName>
        <fullName evidence="1">IPExxxVDY family protein</fullName>
    </submittedName>
</protein>
<sequence length="139" mass="16535">MSRKILNFELDLDFILIAITSHLRDYRLCYHINKELNSDFRKISDYCLDLFAGNEPLQFSQYFYKIEASETEFYIICNKSMAGYLIPEMGEVNYFMLVKNHFDQEDLDNTLFRLKHIKDIEAVKQVNPKAIKSNENLLF</sequence>
<evidence type="ECO:0000313" key="2">
    <source>
        <dbReference type="Proteomes" id="UP000462014"/>
    </source>
</evidence>